<dbReference type="EMBL" id="RSFA01000009">
    <property type="protein sequence ID" value="RSD32440.1"/>
    <property type="molecule type" value="Genomic_DNA"/>
</dbReference>
<protein>
    <submittedName>
        <fullName evidence="2">Flp pilus assembly protein CpaB</fullName>
    </submittedName>
</protein>
<dbReference type="Proteomes" id="UP000269041">
    <property type="component" value="Unassembled WGS sequence"/>
</dbReference>
<evidence type="ECO:0000259" key="1">
    <source>
        <dbReference type="Pfam" id="PF16976"/>
    </source>
</evidence>
<feature type="domain" description="Flp pilus assembly protein RcpC/CpaB" evidence="1">
    <location>
        <begin position="117"/>
        <end position="236"/>
    </location>
</feature>
<evidence type="ECO:0000313" key="2">
    <source>
        <dbReference type="EMBL" id="RSD32440.1"/>
    </source>
</evidence>
<comment type="caution">
    <text evidence="2">The sequence shown here is derived from an EMBL/GenBank/DDBJ whole genome shotgun (WGS) entry which is preliminary data.</text>
</comment>
<dbReference type="InterPro" id="IPR017592">
    <property type="entry name" value="Pilus_assmbl_Flp-typ_CpaB"/>
</dbReference>
<dbReference type="InterPro" id="IPR031571">
    <property type="entry name" value="RcpC_dom"/>
</dbReference>
<dbReference type="RefSeq" id="WP_125319870.1">
    <property type="nucleotide sequence ID" value="NZ_AP024890.1"/>
</dbReference>
<gene>
    <name evidence="2" type="primary">cpaB</name>
    <name evidence="2" type="ORF">EJA03_03555</name>
</gene>
<dbReference type="CDD" id="cd11614">
    <property type="entry name" value="SAF_CpaB_FlgA_like"/>
    <property type="match status" value="1"/>
</dbReference>
<dbReference type="OrthoDB" id="163768at2"/>
<organism evidence="2 3">
    <name type="scientific">Vibrio pectenicida</name>
    <dbReference type="NCBI Taxonomy" id="62763"/>
    <lineage>
        <taxon>Bacteria</taxon>
        <taxon>Pseudomonadati</taxon>
        <taxon>Pseudomonadota</taxon>
        <taxon>Gammaproteobacteria</taxon>
        <taxon>Vibrionales</taxon>
        <taxon>Vibrionaceae</taxon>
        <taxon>Vibrio</taxon>
    </lineage>
</organism>
<reference evidence="2 3" key="1">
    <citation type="submission" date="2018-12" db="EMBL/GenBank/DDBJ databases">
        <title>Genomic taxonomy of the Vibrionaceae family.</title>
        <authorList>
            <person name="Gomez-Gil B."/>
            <person name="Enciso-Ibarra K."/>
        </authorList>
    </citation>
    <scope>NUCLEOTIDE SEQUENCE [LARGE SCALE GENOMIC DNA]</scope>
    <source>
        <strain evidence="2 3">CAIM 594</strain>
    </source>
</reference>
<keyword evidence="3" id="KW-1185">Reference proteome</keyword>
<dbReference type="Pfam" id="PF16976">
    <property type="entry name" value="RcpC"/>
    <property type="match status" value="1"/>
</dbReference>
<evidence type="ECO:0000313" key="3">
    <source>
        <dbReference type="Proteomes" id="UP000269041"/>
    </source>
</evidence>
<accession>A0A3R9FNY0</accession>
<dbReference type="NCBIfam" id="TIGR03177">
    <property type="entry name" value="pilus_cpaB"/>
    <property type="match status" value="1"/>
</dbReference>
<proteinExistence type="predicted"/>
<name>A0A3R9FNY0_9VIBR</name>
<dbReference type="AlphaFoldDB" id="A0A3R9FNY0"/>
<sequence>MTAKRLMLVSILLSGIGIGLLLLNSPTPESPEANQAAAVFKRVLVSNQNIEVGGVYSATMFRWQDMPQKELDDYLDYITEDDIESAHLSAGVAHIAIEKGQVISSADLTPPRGGVSLALKVRSGYRAISVPVDQVTANSGFVQPGDKVDVLLLASKLTELKKYDNQVEGLYVSTIAHNVRILAFNNLSSSEGFQEQRRDYGAKIPDNSSVSLEVSPEQATQIVLANQLGRLTLSLRGAGEIDVIDSINPMITSTQLNSQSKLIAPDVDLIQLRPNSKNN</sequence>